<feature type="region of interest" description="Disordered" evidence="2">
    <location>
        <begin position="1"/>
        <end position="26"/>
    </location>
</feature>
<dbReference type="AlphaFoldDB" id="A0A7W4VLI0"/>
<evidence type="ECO:0000313" key="4">
    <source>
        <dbReference type="Proteomes" id="UP000532010"/>
    </source>
</evidence>
<dbReference type="Proteomes" id="UP000532010">
    <property type="component" value="Unassembled WGS sequence"/>
</dbReference>
<accession>A0A7W4VLI0</accession>
<keyword evidence="4" id="KW-1185">Reference proteome</keyword>
<keyword evidence="1" id="KW-0175">Coiled coil</keyword>
<organism evidence="3 4">
    <name type="scientific">Microvirga lupini</name>
    <dbReference type="NCBI Taxonomy" id="420324"/>
    <lineage>
        <taxon>Bacteria</taxon>
        <taxon>Pseudomonadati</taxon>
        <taxon>Pseudomonadota</taxon>
        <taxon>Alphaproteobacteria</taxon>
        <taxon>Hyphomicrobiales</taxon>
        <taxon>Methylobacteriaceae</taxon>
        <taxon>Microvirga</taxon>
    </lineage>
</organism>
<proteinExistence type="predicted"/>
<reference evidence="3 4" key="1">
    <citation type="submission" date="2020-08" db="EMBL/GenBank/DDBJ databases">
        <title>The Agave Microbiome: Exploring the role of microbial communities in plant adaptations to desert environments.</title>
        <authorList>
            <person name="Partida-Martinez L.P."/>
        </authorList>
    </citation>
    <scope>NUCLEOTIDE SEQUENCE [LARGE SCALE GENOMIC DNA]</scope>
    <source>
        <strain evidence="3 4">AT3.9</strain>
    </source>
</reference>
<feature type="region of interest" description="Disordered" evidence="2">
    <location>
        <begin position="58"/>
        <end position="102"/>
    </location>
</feature>
<sequence>MTDSDPASAPLPPGPSAPSSLRDKLSPERIAELREWVEGSTVSFKRLGATLGVSASTLSRYATEGGWRRPPGAATPTRKGKRHPEPERRRKAPRPVSGERRQEITEKLWRLAERHAEELEHQPIAHAHRALQPLARLTRTLGEMDKHVHPPLPPGQYEIDNQPRRSLHELRAELVAHLERIEREEKEYDERYRWTFENGAGI</sequence>
<name>A0A7W4VLI0_9HYPH</name>
<gene>
    <name evidence="3" type="ORF">FHR70_001984</name>
</gene>
<feature type="coiled-coil region" evidence="1">
    <location>
        <begin position="164"/>
        <end position="191"/>
    </location>
</feature>
<dbReference type="RefSeq" id="WP_183449539.1">
    <property type="nucleotide sequence ID" value="NZ_JACHWB010000002.1"/>
</dbReference>
<evidence type="ECO:0000313" key="3">
    <source>
        <dbReference type="EMBL" id="MBB3018930.1"/>
    </source>
</evidence>
<evidence type="ECO:0000256" key="2">
    <source>
        <dbReference type="SAM" id="MobiDB-lite"/>
    </source>
</evidence>
<evidence type="ECO:0000256" key="1">
    <source>
        <dbReference type="SAM" id="Coils"/>
    </source>
</evidence>
<protein>
    <submittedName>
        <fullName evidence="3">Transposase</fullName>
    </submittedName>
</protein>
<dbReference type="EMBL" id="JACHWB010000002">
    <property type="protein sequence ID" value="MBB3018930.1"/>
    <property type="molecule type" value="Genomic_DNA"/>
</dbReference>
<comment type="caution">
    <text evidence="3">The sequence shown here is derived from an EMBL/GenBank/DDBJ whole genome shotgun (WGS) entry which is preliminary data.</text>
</comment>